<dbReference type="InterPro" id="IPR032711">
    <property type="entry name" value="SoxY"/>
</dbReference>
<gene>
    <name evidence="3" type="ordered locus">Nitsa_0364</name>
</gene>
<proteinExistence type="predicted"/>
<evidence type="ECO:0000259" key="2">
    <source>
        <dbReference type="Pfam" id="PF13501"/>
    </source>
</evidence>
<dbReference type="Gene3D" id="2.60.40.2470">
    <property type="entry name" value="SoxY domain"/>
    <property type="match status" value="1"/>
</dbReference>
<name>E6WZX6_NITSE</name>
<reference evidence="4" key="2">
    <citation type="submission" date="2011-01" db="EMBL/GenBank/DDBJ databases">
        <title>The complete genome of Nitratifractor salsuginis DSM 16511.</title>
        <authorList>
            <consortium name="US DOE Joint Genome Institute (JGI-PGF)"/>
            <person name="Lucas S."/>
            <person name="Copeland A."/>
            <person name="Lapidus A."/>
            <person name="Bruce D."/>
            <person name="Goodwin L."/>
            <person name="Pitluck S."/>
            <person name="Kyrpides N."/>
            <person name="Mavromatis K."/>
            <person name="Ivanova N."/>
            <person name="Mikhailova N."/>
            <person name="Zeytun A."/>
            <person name="Detter J.C."/>
            <person name="Tapia R."/>
            <person name="Han C."/>
            <person name="Land M."/>
            <person name="Hauser L."/>
            <person name="Markowitz V."/>
            <person name="Cheng J.-F."/>
            <person name="Hugenholtz P."/>
            <person name="Woyke T."/>
            <person name="Wu D."/>
            <person name="Tindall B."/>
            <person name="Schuetze A."/>
            <person name="Brambilla E."/>
            <person name="Klenk H.-P."/>
            <person name="Eisen J.A."/>
        </authorList>
    </citation>
    <scope>NUCLEOTIDE SEQUENCE [LARGE SCALE GENOMIC DNA]</scope>
    <source>
        <strain evidence="4">DSM 16511 / JCM 12458 / E9I37-1</strain>
    </source>
</reference>
<evidence type="ECO:0000313" key="3">
    <source>
        <dbReference type="EMBL" id="ADV45634.1"/>
    </source>
</evidence>
<feature type="chain" id="PRO_5003214730" evidence="1">
    <location>
        <begin position="27"/>
        <end position="160"/>
    </location>
</feature>
<evidence type="ECO:0000313" key="4">
    <source>
        <dbReference type="Proteomes" id="UP000008633"/>
    </source>
</evidence>
<feature type="domain" description="Ig-like SoxY" evidence="2">
    <location>
        <begin position="58"/>
        <end position="158"/>
    </location>
</feature>
<evidence type="ECO:0000256" key="1">
    <source>
        <dbReference type="SAM" id="SignalP"/>
    </source>
</evidence>
<dbReference type="OrthoDB" id="9798154at2"/>
<accession>E6WZX6</accession>
<dbReference type="NCBIfam" id="TIGR04488">
    <property type="entry name" value="SoxY_true_GGCGG"/>
    <property type="match status" value="1"/>
</dbReference>
<keyword evidence="4" id="KW-1185">Reference proteome</keyword>
<keyword evidence="1" id="KW-0732">Signal</keyword>
<organism evidence="3 4">
    <name type="scientific">Nitratifractor salsuginis (strain DSM 16511 / JCM 12458 / E9I37-1)</name>
    <dbReference type="NCBI Taxonomy" id="749222"/>
    <lineage>
        <taxon>Bacteria</taxon>
        <taxon>Pseudomonadati</taxon>
        <taxon>Campylobacterota</taxon>
        <taxon>Epsilonproteobacteria</taxon>
        <taxon>Campylobacterales</taxon>
        <taxon>Sulfurovaceae</taxon>
        <taxon>Nitratifractor</taxon>
    </lineage>
</organism>
<dbReference type="InterPro" id="IPR038162">
    <property type="entry name" value="SoxY_sf"/>
</dbReference>
<sequence>MERRKFLGMGAGMLAVVAAAPTMVMATNYREKLPKAWEIHNNEKSKGEDMSGVNAAIKAVFGTDKVEAGKVKLKAPDIAENGAVVPVSIKAPGAKRIALLQTADPEALVAIWDVPERGIPNYSIRIKMQQTGHVVVVAEIDGKLYKADKVVKVTVGGCGG</sequence>
<dbReference type="Proteomes" id="UP000008633">
    <property type="component" value="Chromosome"/>
</dbReference>
<reference evidence="3 4" key="1">
    <citation type="journal article" date="2011" name="Stand. Genomic Sci.">
        <title>Complete genome sequence of Nitratifractor salsuginis type strain (E9I37-1).</title>
        <authorList>
            <person name="Anderson I."/>
            <person name="Sikorski J."/>
            <person name="Zeytun A."/>
            <person name="Nolan M."/>
            <person name="Lapidus A."/>
            <person name="Lucas S."/>
            <person name="Hammon N."/>
            <person name="Deshpande S."/>
            <person name="Cheng J.F."/>
            <person name="Tapia R."/>
            <person name="Han C."/>
            <person name="Goodwin L."/>
            <person name="Pitluck S."/>
            <person name="Liolios K."/>
            <person name="Pagani I."/>
            <person name="Ivanova N."/>
            <person name="Huntemann M."/>
            <person name="Mavromatis K."/>
            <person name="Ovchinikova G."/>
            <person name="Pati A."/>
            <person name="Chen A."/>
            <person name="Palaniappan K."/>
            <person name="Land M."/>
            <person name="Hauser L."/>
            <person name="Brambilla E.M."/>
            <person name="Ngatchou-Djao O.D."/>
            <person name="Rohde M."/>
            <person name="Tindall B.J."/>
            <person name="Goker M."/>
            <person name="Detter J.C."/>
            <person name="Woyke T."/>
            <person name="Bristow J."/>
            <person name="Eisen J.A."/>
            <person name="Markowitz V."/>
            <person name="Hugenholtz P."/>
            <person name="Klenk H.P."/>
            <person name="Kyrpides N.C."/>
        </authorList>
    </citation>
    <scope>NUCLEOTIDE SEQUENCE [LARGE SCALE GENOMIC DNA]</scope>
    <source>
        <strain evidence="4">DSM 16511 / JCM 12458 / E9I37-1</strain>
    </source>
</reference>
<dbReference type="Pfam" id="PF13501">
    <property type="entry name" value="SoxY"/>
    <property type="match status" value="1"/>
</dbReference>
<dbReference type="InterPro" id="IPR016568">
    <property type="entry name" value="Sulphur_oxidation_SoxY"/>
</dbReference>
<dbReference type="AlphaFoldDB" id="E6WZX6"/>
<dbReference type="eggNOG" id="COG5501">
    <property type="taxonomic scope" value="Bacteria"/>
</dbReference>
<dbReference type="HOGENOM" id="CLU_118521_0_0_7"/>
<dbReference type="STRING" id="749222.Nitsa_0364"/>
<feature type="signal peptide" evidence="1">
    <location>
        <begin position="1"/>
        <end position="26"/>
    </location>
</feature>
<dbReference type="RefSeq" id="WP_013553330.1">
    <property type="nucleotide sequence ID" value="NC_014935.1"/>
</dbReference>
<dbReference type="KEGG" id="nsa:Nitsa_0364"/>
<dbReference type="EMBL" id="CP002452">
    <property type="protein sequence ID" value="ADV45634.1"/>
    <property type="molecule type" value="Genomic_DNA"/>
</dbReference>
<protein>
    <submittedName>
        <fullName evidence="3">Thiosulfate-binding protein SoxY</fullName>
    </submittedName>
</protein>